<reference evidence="1" key="1">
    <citation type="submission" date="2021-01" db="EMBL/GenBank/DDBJ databases">
        <authorList>
            <person name="Corre E."/>
            <person name="Pelletier E."/>
            <person name="Niang G."/>
            <person name="Scheremetjew M."/>
            <person name="Finn R."/>
            <person name="Kale V."/>
            <person name="Holt S."/>
            <person name="Cochrane G."/>
            <person name="Meng A."/>
            <person name="Brown T."/>
            <person name="Cohen L."/>
        </authorList>
    </citation>
    <scope>NUCLEOTIDE SEQUENCE</scope>
    <source>
        <strain evidence="1">CCMP125</strain>
    </source>
</reference>
<evidence type="ECO:0000313" key="1">
    <source>
        <dbReference type="EMBL" id="CAD9993016.1"/>
    </source>
</evidence>
<proteinExistence type="predicted"/>
<name>A0A7S3DXL6_9STRA</name>
<organism evidence="1">
    <name type="scientific">Entomoneis paludosa</name>
    <dbReference type="NCBI Taxonomy" id="265537"/>
    <lineage>
        <taxon>Eukaryota</taxon>
        <taxon>Sar</taxon>
        <taxon>Stramenopiles</taxon>
        <taxon>Ochrophyta</taxon>
        <taxon>Bacillariophyta</taxon>
        <taxon>Bacillariophyceae</taxon>
        <taxon>Bacillariophycidae</taxon>
        <taxon>Entomoneidaceae</taxon>
        <taxon>Entomoneis</taxon>
    </lineage>
</organism>
<accession>A0A7S3DXL6</accession>
<dbReference type="AlphaFoldDB" id="A0A7S3DXL6"/>
<gene>
    <name evidence="1" type="ORF">APAL1065_LOCUS26166</name>
</gene>
<dbReference type="Gene3D" id="3.10.450.50">
    <property type="match status" value="1"/>
</dbReference>
<dbReference type="EMBL" id="HBHT01038919">
    <property type="protein sequence ID" value="CAD9993016.1"/>
    <property type="molecule type" value="Transcribed_RNA"/>
</dbReference>
<sequence>MTERIIMTQENQVRRAGEKCLEYWCQDHEGTAELPASIHQHCLVTCLVQNQEFATIPGKDLRLQQHYALGANTTVTITAVKVLPVGPQTTATVQFELSTTTTGGGFLTLLQSQTHGWTCISAVVTDQAQDPILPLHFEQVLQLTWNGYCGANRACRGDNMAQVFHPHCRLTYAFETDVAVISQSTFCQSKVTERYTNMNLPHHVYAKLQHHPDLGKYDRIEALEFVGPRLCMVTLRVAHPPCLWTDVLTCAYLGDVTDHDDDEKSKNSTKTGWWIMHKSSCYVEYELTEDMKAVLLSEE</sequence>
<protein>
    <submittedName>
        <fullName evidence="1">Uncharacterized protein</fullName>
    </submittedName>
</protein>